<reference evidence="2" key="1">
    <citation type="submission" date="2022-01" db="EMBL/GenBank/DDBJ databases">
        <authorList>
            <person name="King R."/>
        </authorList>
    </citation>
    <scope>NUCLEOTIDE SEQUENCE</scope>
</reference>
<keyword evidence="3" id="KW-1185">Reference proteome</keyword>
<evidence type="ECO:0000313" key="3">
    <source>
        <dbReference type="Proteomes" id="UP001153709"/>
    </source>
</evidence>
<organism evidence="2 3">
    <name type="scientific">Diabrotica balteata</name>
    <name type="common">Banded cucumber beetle</name>
    <dbReference type="NCBI Taxonomy" id="107213"/>
    <lineage>
        <taxon>Eukaryota</taxon>
        <taxon>Metazoa</taxon>
        <taxon>Ecdysozoa</taxon>
        <taxon>Arthropoda</taxon>
        <taxon>Hexapoda</taxon>
        <taxon>Insecta</taxon>
        <taxon>Pterygota</taxon>
        <taxon>Neoptera</taxon>
        <taxon>Endopterygota</taxon>
        <taxon>Coleoptera</taxon>
        <taxon>Polyphaga</taxon>
        <taxon>Cucujiformia</taxon>
        <taxon>Chrysomeloidea</taxon>
        <taxon>Chrysomelidae</taxon>
        <taxon>Galerucinae</taxon>
        <taxon>Diabroticina</taxon>
        <taxon>Diabroticites</taxon>
        <taxon>Diabrotica</taxon>
    </lineage>
</organism>
<proteinExistence type="predicted"/>
<dbReference type="GO" id="GO:0071897">
    <property type="term" value="P:DNA biosynthetic process"/>
    <property type="evidence" value="ECO:0007669"/>
    <property type="project" value="UniProtKB-ARBA"/>
</dbReference>
<dbReference type="InterPro" id="IPR043502">
    <property type="entry name" value="DNA/RNA_pol_sf"/>
</dbReference>
<dbReference type="Gene3D" id="3.30.70.270">
    <property type="match status" value="1"/>
</dbReference>
<dbReference type="InterPro" id="IPR043128">
    <property type="entry name" value="Rev_trsase/Diguanyl_cyclase"/>
</dbReference>
<dbReference type="PANTHER" id="PTHR47027:SF20">
    <property type="entry name" value="REVERSE TRANSCRIPTASE-LIKE PROTEIN WITH RNA-DIRECTED DNA POLYMERASE DOMAIN"/>
    <property type="match status" value="1"/>
</dbReference>
<sequence length="517" mass="60808">MGFYTEVKEKSSEKEKTELKYMSNKTQQSYEDYKRVVMLIIRLKLAKIKRTNTNTSTPINTRELMRDENLKKSYANQINERVRVIEQNDDIEEMVNDIKRTILAVNREVKTQIRKRKHNEWMTDEIIDLMEKPRQHKQQPKERWMVERCNEIEQLQKKGDSFALHKKIKEISNIHKSHHRTRIRNDRNEYIESEEEIAMAWKEYAESLFNDERPTQPTRKLPSENLSGPSIMRSEIEYAVRTTKMHKVTGPDEINIEAIKLLDDENIEILVRLFNGIYDTGYIPREWLQSSFVMIPKTANATKCNEHRLISLMSHLLKLFLRILHLRMYNILEELSGSTQFGFKGGLGTREAILCLNTLVQNCLDQRKDVYLTFIDYEKAFDNVRIDQDQYTDEFEIRKGVRQGCILSPILFNLYVENIFAEALEDTELGIKVNGIPISTLRYADDTVIITDNLEDQQLLLDRVNSIGKKYGIKINILKTKYMVISRNPPENPIICIGDNRIKRVKTFKYLGTTIND</sequence>
<evidence type="ECO:0000259" key="1">
    <source>
        <dbReference type="PROSITE" id="PS50878"/>
    </source>
</evidence>
<accession>A0A9N9SZL9</accession>
<dbReference type="EMBL" id="OU898279">
    <property type="protein sequence ID" value="CAG9832718.1"/>
    <property type="molecule type" value="Genomic_DNA"/>
</dbReference>
<dbReference type="CDD" id="cd01650">
    <property type="entry name" value="RT_nLTR_like"/>
    <property type="match status" value="1"/>
</dbReference>
<dbReference type="PROSITE" id="PS50878">
    <property type="entry name" value="RT_POL"/>
    <property type="match status" value="1"/>
</dbReference>
<evidence type="ECO:0000313" key="2">
    <source>
        <dbReference type="EMBL" id="CAG9832718.1"/>
    </source>
</evidence>
<dbReference type="SUPFAM" id="SSF56672">
    <property type="entry name" value="DNA/RNA polymerases"/>
    <property type="match status" value="1"/>
</dbReference>
<dbReference type="Pfam" id="PF00078">
    <property type="entry name" value="RVT_1"/>
    <property type="match status" value="1"/>
</dbReference>
<dbReference type="AlphaFoldDB" id="A0A9N9SZL9"/>
<dbReference type="PANTHER" id="PTHR47027">
    <property type="entry name" value="REVERSE TRANSCRIPTASE DOMAIN-CONTAINING PROTEIN"/>
    <property type="match status" value="1"/>
</dbReference>
<dbReference type="InterPro" id="IPR000477">
    <property type="entry name" value="RT_dom"/>
</dbReference>
<dbReference type="Proteomes" id="UP001153709">
    <property type="component" value="Chromosome 4"/>
</dbReference>
<protein>
    <recommendedName>
        <fullName evidence="1">Reverse transcriptase domain-containing protein</fullName>
    </recommendedName>
</protein>
<gene>
    <name evidence="2" type="ORF">DIABBA_LOCUS6171</name>
</gene>
<feature type="domain" description="Reverse transcriptase" evidence="1">
    <location>
        <begin position="276"/>
        <end position="515"/>
    </location>
</feature>
<dbReference type="OrthoDB" id="6754185at2759"/>
<name>A0A9N9SZL9_DIABA</name>